<dbReference type="Proteomes" id="UP001227101">
    <property type="component" value="Chromosome"/>
</dbReference>
<feature type="region of interest" description="Disordered" evidence="1">
    <location>
        <begin position="35"/>
        <end position="63"/>
    </location>
</feature>
<reference evidence="2 3" key="1">
    <citation type="submission" date="2023-06" db="EMBL/GenBank/DDBJ databases">
        <authorList>
            <person name="Oyuntsetseg B."/>
            <person name="Kim S.B."/>
        </authorList>
    </citation>
    <scope>NUCLEOTIDE SEQUENCE [LARGE SCALE GENOMIC DNA]</scope>
    <source>
        <strain evidence="2 3">2-2</strain>
    </source>
</reference>
<accession>A0ABY8XET0</accession>
<dbReference type="RefSeq" id="WP_285450699.1">
    <property type="nucleotide sequence ID" value="NZ_CP127173.1"/>
</dbReference>
<name>A0ABY8XET0_9PSEU</name>
<evidence type="ECO:0000313" key="3">
    <source>
        <dbReference type="Proteomes" id="UP001227101"/>
    </source>
</evidence>
<evidence type="ECO:0000313" key="2">
    <source>
        <dbReference type="EMBL" id="WIV54133.1"/>
    </source>
</evidence>
<protein>
    <submittedName>
        <fullName evidence="2">Uncharacterized protein</fullName>
    </submittedName>
</protein>
<keyword evidence="3" id="KW-1185">Reference proteome</keyword>
<proteinExistence type="predicted"/>
<sequence length="63" mass="6722">MNGIEPERDTVSGILPPPAMPAWYGALMPSTYRARSATGLASEQNGEEDHPWGKPEGNGGRRG</sequence>
<gene>
    <name evidence="2" type="ORF">QP939_35435</name>
</gene>
<evidence type="ECO:0000256" key="1">
    <source>
        <dbReference type="SAM" id="MobiDB-lite"/>
    </source>
</evidence>
<organism evidence="2 3">
    <name type="scientific">Amycolatopsis nalaikhensis</name>
    <dbReference type="NCBI Taxonomy" id="715472"/>
    <lineage>
        <taxon>Bacteria</taxon>
        <taxon>Bacillati</taxon>
        <taxon>Actinomycetota</taxon>
        <taxon>Actinomycetes</taxon>
        <taxon>Pseudonocardiales</taxon>
        <taxon>Pseudonocardiaceae</taxon>
        <taxon>Amycolatopsis</taxon>
    </lineage>
</organism>
<dbReference type="EMBL" id="CP127173">
    <property type="protein sequence ID" value="WIV54133.1"/>
    <property type="molecule type" value="Genomic_DNA"/>
</dbReference>